<evidence type="ECO:0000313" key="2">
    <source>
        <dbReference type="EMBL" id="RGD55594.1"/>
    </source>
</evidence>
<dbReference type="SMART" id="SM00860">
    <property type="entry name" value="SMI1_KNR4"/>
    <property type="match status" value="1"/>
</dbReference>
<sequence length="191" mass="20871">MSPHDGADEQVDWAAVGQAWGVRFPADYVAFMATYGAGGIDEAFGVLAPEASTAPPEGPGFGSAAGETAILRSLWSTEGGPAGVEAGPDSVIAWGVSCGADILGWLTVDDDPDRWPVLVWERHGSPNWQLYDCGMAEFLRRLFTEGFDRCPLSDASLWGDPSPHFVHWREERRRIEERLDPYTGEPLSWSF</sequence>
<accession>A0A372ZJ62</accession>
<dbReference type="InterPro" id="IPR018958">
    <property type="entry name" value="Knr4/Smi1-like_dom"/>
</dbReference>
<dbReference type="SUPFAM" id="SSF160631">
    <property type="entry name" value="SMI1/KNR4-like"/>
    <property type="match status" value="1"/>
</dbReference>
<protein>
    <recommendedName>
        <fullName evidence="1">Knr4/Smi1-like domain-containing protein</fullName>
    </recommendedName>
</protein>
<name>A0A372ZJ62_9ACTN</name>
<dbReference type="AlphaFoldDB" id="A0A372ZJ62"/>
<dbReference type="EMBL" id="QVIG01000003">
    <property type="protein sequence ID" value="RGD55594.1"/>
    <property type="molecule type" value="Genomic_DNA"/>
</dbReference>
<dbReference type="Gene3D" id="3.40.1580.10">
    <property type="entry name" value="SMI1/KNR4-like"/>
    <property type="match status" value="1"/>
</dbReference>
<organism evidence="2 3">
    <name type="scientific">Kitasatospora xanthocidica</name>
    <dbReference type="NCBI Taxonomy" id="83382"/>
    <lineage>
        <taxon>Bacteria</taxon>
        <taxon>Bacillati</taxon>
        <taxon>Actinomycetota</taxon>
        <taxon>Actinomycetes</taxon>
        <taxon>Kitasatosporales</taxon>
        <taxon>Streptomycetaceae</taxon>
        <taxon>Kitasatospora</taxon>
    </lineage>
</organism>
<comment type="caution">
    <text evidence="2">The sequence shown here is derived from an EMBL/GenBank/DDBJ whole genome shotgun (WGS) entry which is preliminary data.</text>
</comment>
<evidence type="ECO:0000259" key="1">
    <source>
        <dbReference type="SMART" id="SM00860"/>
    </source>
</evidence>
<reference evidence="2 3" key="1">
    <citation type="submission" date="2018-08" db="EMBL/GenBank/DDBJ databases">
        <title>Diversity &amp; Physiological Properties of Lignin-Decomposing Actinobacteria from Soil.</title>
        <authorList>
            <person name="Roh S.G."/>
            <person name="Kim S.B."/>
        </authorList>
    </citation>
    <scope>NUCLEOTIDE SEQUENCE [LARGE SCALE GENOMIC DNA]</scope>
    <source>
        <strain evidence="2 3">MMS17-GH009</strain>
    </source>
</reference>
<feature type="domain" description="Knr4/Smi1-like" evidence="1">
    <location>
        <begin position="6"/>
        <end position="141"/>
    </location>
</feature>
<evidence type="ECO:0000313" key="3">
    <source>
        <dbReference type="Proteomes" id="UP000263377"/>
    </source>
</evidence>
<proteinExistence type="predicted"/>
<dbReference type="InterPro" id="IPR037883">
    <property type="entry name" value="Knr4/Smi1-like_sf"/>
</dbReference>
<keyword evidence="3" id="KW-1185">Reference proteome</keyword>
<dbReference type="Proteomes" id="UP000263377">
    <property type="component" value="Unassembled WGS sequence"/>
</dbReference>
<gene>
    <name evidence="2" type="ORF">DR950_40330</name>
</gene>